<dbReference type="Proteomes" id="UP000271193">
    <property type="component" value="Chromosome"/>
</dbReference>
<keyword evidence="2" id="KW-1185">Reference proteome</keyword>
<dbReference type="AlphaFoldDB" id="A0A3G6TFB7"/>
<accession>A0A3G6TFB7</accession>
<reference evidence="2" key="1">
    <citation type="submission" date="2018-11" db="EMBL/GenBank/DDBJ databases">
        <title>Proposal to divide the Flavobacteriaceae and reorganize its genera based on Amino Acid Identity values calculated from whole genome sequences.</title>
        <authorList>
            <person name="Nicholson A.C."/>
            <person name="Gulvik C.A."/>
            <person name="Whitney A.M."/>
            <person name="Humrighouse B.W."/>
            <person name="Bell M."/>
            <person name="Holmes B."/>
            <person name="Steigerwalt A.G."/>
            <person name="Villarma A."/>
            <person name="Sheth M."/>
            <person name="Batra D."/>
            <person name="Pryor J."/>
            <person name="Bernardet J.-F."/>
            <person name="Hugo C."/>
            <person name="Kampfer P."/>
            <person name="Newman J."/>
            <person name="McQuiston J.R."/>
        </authorList>
    </citation>
    <scope>NUCLEOTIDE SEQUENCE [LARGE SCALE GENOMIC DNA]</scope>
    <source>
        <strain evidence="2">G0229</strain>
    </source>
</reference>
<sequence>MITYMTLPGDTLEKIASDLKVENPNYLKDFHNKHCAVYDRLADPVKMSPGTLLLIPFGDEIIKLNQEINKNGDSLYYHPPHGKIPFSIPLLSGVYTITQQKLEDGVVQNHYLYQTELKYLRAEHDDHFFSLQIFGSHKNGAESESKISSLSKACAAILFPVEIRVNKTGKITETRFLQSETTIKNELDALKKYFTDDLSAAYIDHLKRITEDHHQISKSIKNTLPVQFLFGSFYRAKYKNWTDSDIYHEFIPWLSNASPIRFELHNRILPKDKDNNTLKINQFGTSCDYRNLNQLYNRDYEYNEQSPVNSYSVACSHEAEYTLDLTSLMVQKATAHFKIQIGDVTEQDIFTIEKQLK</sequence>
<dbReference type="EMBL" id="CP033932">
    <property type="protein sequence ID" value="AZB24770.1"/>
    <property type="molecule type" value="Genomic_DNA"/>
</dbReference>
<dbReference type="GeneID" id="99064999"/>
<evidence type="ECO:0000313" key="2">
    <source>
        <dbReference type="Proteomes" id="UP000271193"/>
    </source>
</evidence>
<organism evidence="1 2">
    <name type="scientific">Chryseobacterium bernardetii</name>
    <dbReference type="NCBI Taxonomy" id="1241978"/>
    <lineage>
        <taxon>Bacteria</taxon>
        <taxon>Pseudomonadati</taxon>
        <taxon>Bacteroidota</taxon>
        <taxon>Flavobacteriia</taxon>
        <taxon>Flavobacteriales</taxon>
        <taxon>Weeksellaceae</taxon>
        <taxon>Chryseobacterium group</taxon>
        <taxon>Chryseobacterium</taxon>
    </lineage>
</organism>
<evidence type="ECO:0000313" key="1">
    <source>
        <dbReference type="EMBL" id="AZB24770.1"/>
    </source>
</evidence>
<evidence type="ECO:0008006" key="3">
    <source>
        <dbReference type="Google" id="ProtNLM"/>
    </source>
</evidence>
<gene>
    <name evidence="1" type="ORF">EG339_09270</name>
</gene>
<dbReference type="RefSeq" id="WP_123869925.1">
    <property type="nucleotide sequence ID" value="NZ_CP033932.1"/>
</dbReference>
<name>A0A3G6TFB7_9FLAO</name>
<proteinExistence type="predicted"/>
<dbReference type="KEGG" id="cben:EG339_09270"/>
<protein>
    <recommendedName>
        <fullName evidence="3">LysM domain-containing protein</fullName>
    </recommendedName>
</protein>